<feature type="domain" description="Rubrerythrin diiron-binding" evidence="1">
    <location>
        <begin position="99"/>
        <end position="151"/>
    </location>
</feature>
<dbReference type="PANTHER" id="PTHR33531:SF10">
    <property type="entry name" value="BLR7895 PROTEIN"/>
    <property type="match status" value="1"/>
</dbReference>
<dbReference type="Gene3D" id="1.20.1260.10">
    <property type="match status" value="1"/>
</dbReference>
<organism evidence="2 3">
    <name type="scientific">Fervidobacterium thailandense</name>
    <dbReference type="NCBI Taxonomy" id="1008305"/>
    <lineage>
        <taxon>Bacteria</taxon>
        <taxon>Thermotogati</taxon>
        <taxon>Thermotogota</taxon>
        <taxon>Thermotogae</taxon>
        <taxon>Thermotogales</taxon>
        <taxon>Fervidobacteriaceae</taxon>
        <taxon>Fervidobacterium</taxon>
    </lineage>
</organism>
<dbReference type="PANTHER" id="PTHR33531">
    <property type="entry name" value="RUBRERYTHRIN SUBFAMILY"/>
    <property type="match status" value="1"/>
</dbReference>
<proteinExistence type="predicted"/>
<keyword evidence="3" id="KW-1185">Reference proteome</keyword>
<dbReference type="OrthoDB" id="9808511at2"/>
<dbReference type="InterPro" id="IPR012347">
    <property type="entry name" value="Ferritin-like"/>
</dbReference>
<protein>
    <submittedName>
        <fullName evidence="2">Rubrerythrin</fullName>
    </submittedName>
</protein>
<comment type="caution">
    <text evidence="2">The sequence shown here is derived from an EMBL/GenBank/DDBJ whole genome shotgun (WGS) entry which is preliminary data.</text>
</comment>
<name>A0A1E3G441_9BACT</name>
<evidence type="ECO:0000313" key="2">
    <source>
        <dbReference type="EMBL" id="ODN30583.1"/>
    </source>
</evidence>
<dbReference type="STRING" id="1008305.A4H02_04915"/>
<dbReference type="CDD" id="cd01045">
    <property type="entry name" value="Ferritin_like_AB"/>
    <property type="match status" value="1"/>
</dbReference>
<gene>
    <name evidence="2" type="ORF">A4H02_04915</name>
</gene>
<sequence>MERILGILRFALAREIEGVEFYREKVGRVKNKDVRDVLESLSKMETEHVQFIKGLMEKVSKDEEITIETELIKTDFFKSKERSEMVTGTVDELANDLSILRMAYLIEEDFEKFYRTGAEKVEDPEMKKILNLLADWEDGHKKMLLEFYEEAMRNYWQKQGFEPLY</sequence>
<accession>A0A1E3G441</accession>
<dbReference type="SUPFAM" id="SSF47240">
    <property type="entry name" value="Ferritin-like"/>
    <property type="match status" value="1"/>
</dbReference>
<dbReference type="Pfam" id="PF02915">
    <property type="entry name" value="Rubrerythrin"/>
    <property type="match status" value="2"/>
</dbReference>
<evidence type="ECO:0000259" key="1">
    <source>
        <dbReference type="Pfam" id="PF02915"/>
    </source>
</evidence>
<dbReference type="InterPro" id="IPR009078">
    <property type="entry name" value="Ferritin-like_SF"/>
</dbReference>
<dbReference type="RefSeq" id="WP_069293051.1">
    <property type="nucleotide sequence ID" value="NZ_CP140110.1"/>
</dbReference>
<dbReference type="AlphaFoldDB" id="A0A1E3G441"/>
<dbReference type="InterPro" id="IPR003251">
    <property type="entry name" value="Rr_diiron-bd_dom"/>
</dbReference>
<dbReference type="Proteomes" id="UP000094570">
    <property type="component" value="Unassembled WGS sequence"/>
</dbReference>
<feature type="domain" description="Rubrerythrin diiron-binding" evidence="1">
    <location>
        <begin position="7"/>
        <end position="81"/>
    </location>
</feature>
<reference evidence="3" key="1">
    <citation type="submission" date="2016-04" db="EMBL/GenBank/DDBJ databases">
        <title>The genome sequence project of a novel Fervidobacterium isolate from a hot spring in Thailand.</title>
        <authorList>
            <person name="Gonzalez J.M."/>
            <person name="Cuecas A."/>
            <person name="Kanoksilapatham W."/>
        </authorList>
    </citation>
    <scope>NUCLEOTIDE SEQUENCE [LARGE SCALE GENOMIC DNA]</scope>
    <source>
        <strain evidence="3">FC2004</strain>
    </source>
</reference>
<dbReference type="GO" id="GO:0016491">
    <property type="term" value="F:oxidoreductase activity"/>
    <property type="evidence" value="ECO:0007669"/>
    <property type="project" value="InterPro"/>
</dbReference>
<dbReference type="EMBL" id="LWAF01000005">
    <property type="protein sequence ID" value="ODN30583.1"/>
    <property type="molecule type" value="Genomic_DNA"/>
</dbReference>
<evidence type="ECO:0000313" key="3">
    <source>
        <dbReference type="Proteomes" id="UP000094570"/>
    </source>
</evidence>
<dbReference type="GO" id="GO:0046872">
    <property type="term" value="F:metal ion binding"/>
    <property type="evidence" value="ECO:0007669"/>
    <property type="project" value="InterPro"/>
</dbReference>